<keyword evidence="3" id="KW-1185">Reference proteome</keyword>
<dbReference type="RefSeq" id="WP_379083902.1">
    <property type="nucleotide sequence ID" value="NZ_JBHTJO010000001.1"/>
</dbReference>
<gene>
    <name evidence="2" type="ORF">ACFQ2F_00095</name>
</gene>
<reference evidence="3" key="1">
    <citation type="journal article" date="2019" name="Int. J. Syst. Evol. Microbiol.">
        <title>The Global Catalogue of Microorganisms (GCM) 10K type strain sequencing project: providing services to taxonomists for standard genome sequencing and annotation.</title>
        <authorList>
            <consortium name="The Broad Institute Genomics Platform"/>
            <consortium name="The Broad Institute Genome Sequencing Center for Infectious Disease"/>
            <person name="Wu L."/>
            <person name="Ma J."/>
        </authorList>
    </citation>
    <scope>NUCLEOTIDE SEQUENCE [LARGE SCALE GENOMIC DNA]</scope>
    <source>
        <strain evidence="3">CCUG 61697</strain>
    </source>
</reference>
<proteinExistence type="predicted"/>
<comment type="caution">
    <text evidence="2">The sequence shown here is derived from an EMBL/GenBank/DDBJ whole genome shotgun (WGS) entry which is preliminary data.</text>
</comment>
<name>A0ABW3J5K9_9HYPH</name>
<sequence>MLWQGAPRPNTFLSPVGMAVCLAFIAGGGLAAYGALDNYISIPGEPLSGTRILLALVVVGPALVIFSNLWNERGANWAYAITDRRVLSIRGDKLMRSLKPGEIREFKISADAVWWRALDPDMRWRNRKRERRHPGFHGLDNPEDMLRTLEAWRDGFSRWAGESAAEFLKAESKPATAAEPSAGDSEVPDAIRRIHHDRTGVTIDVPAAWAATMSNDRIGPLRIFGVTLLETLIRPGEEQPYRDGAGWNNLIVRGAPDSGLTLTIRQEPLTKTLDEVLNDPWAEIYKLKVLKTTKDLSLGGLHGFSLVRQMPAGANLAGFGKVAQPVATRHAWLGQGHMYVEIIAMARLDQPDVQRAVDAMIESIRIA</sequence>
<keyword evidence="1" id="KW-0472">Membrane</keyword>
<feature type="transmembrane region" description="Helical" evidence="1">
    <location>
        <begin position="52"/>
        <end position="70"/>
    </location>
</feature>
<evidence type="ECO:0000256" key="1">
    <source>
        <dbReference type="SAM" id="Phobius"/>
    </source>
</evidence>
<accession>A0ABW3J5K9</accession>
<feature type="transmembrane region" description="Helical" evidence="1">
    <location>
        <begin position="12"/>
        <end position="32"/>
    </location>
</feature>
<evidence type="ECO:0000313" key="2">
    <source>
        <dbReference type="EMBL" id="MFD0985498.1"/>
    </source>
</evidence>
<evidence type="ECO:0000313" key="3">
    <source>
        <dbReference type="Proteomes" id="UP001597102"/>
    </source>
</evidence>
<organism evidence="2 3">
    <name type="scientific">Methyloligella solikamskensis</name>
    <dbReference type="NCBI Taxonomy" id="1177756"/>
    <lineage>
        <taxon>Bacteria</taxon>
        <taxon>Pseudomonadati</taxon>
        <taxon>Pseudomonadota</taxon>
        <taxon>Alphaproteobacteria</taxon>
        <taxon>Hyphomicrobiales</taxon>
        <taxon>Hyphomicrobiaceae</taxon>
        <taxon>Methyloligella</taxon>
    </lineage>
</organism>
<dbReference type="Proteomes" id="UP001597102">
    <property type="component" value="Unassembled WGS sequence"/>
</dbReference>
<dbReference type="EMBL" id="JBHTJO010000001">
    <property type="protein sequence ID" value="MFD0985498.1"/>
    <property type="molecule type" value="Genomic_DNA"/>
</dbReference>
<protein>
    <submittedName>
        <fullName evidence="2">Uncharacterized protein</fullName>
    </submittedName>
</protein>
<keyword evidence="1" id="KW-0812">Transmembrane</keyword>
<keyword evidence="1" id="KW-1133">Transmembrane helix</keyword>